<evidence type="ECO:0000256" key="1">
    <source>
        <dbReference type="SAM" id="MobiDB-lite"/>
    </source>
</evidence>
<organism evidence="2 3">
    <name type="scientific">Candidatus Ozemobacter sibiricus</name>
    <dbReference type="NCBI Taxonomy" id="2268124"/>
    <lineage>
        <taxon>Bacteria</taxon>
        <taxon>Candidatus Ozemobacteria</taxon>
        <taxon>Candidatus Ozemobacterales</taxon>
        <taxon>Candidatus Ozemobacteraceae</taxon>
        <taxon>Candidatus Ozemobacter</taxon>
    </lineage>
</organism>
<proteinExistence type="predicted"/>
<feature type="compositionally biased region" description="Low complexity" evidence="1">
    <location>
        <begin position="57"/>
        <end position="75"/>
    </location>
</feature>
<evidence type="ECO:0008006" key="4">
    <source>
        <dbReference type="Google" id="ProtNLM"/>
    </source>
</evidence>
<sequence>MEPLPAWNLAEDLDLELEEKPLPAGQPSTAEEVWPRPPAGVVPPAEPDPPPPPPPAMNSSAAISPLPPASHAASPLGQPALPPHLLMMTAEAHRRAGRLAEAIAALERLPDAADNPEAIWRLAYCHRRLGHPETALNLCAPARSRFPAHALLAGEYAWAVYAVGLKPALDVRDWMTVLTFADEMLAPGAGDVAARVAFFAAVEAARALNRWDLVLDWCRKVPAAQLSAQPRTWQGRSLPADRERWYLAAIRAHLALASWDEARRLALEAAASWPRRLDFPRWAAKALVGAGRLPEALQELDALVTAHRAPWYIWADLAETAFRHGEVERAWEAACRAALAPGEPSAKVNLFALMADLAERRQQPAEAALHVALALTLRQERGWPVPEPLQQAALRHGVTAAPASSDLVRQARAVWNHRPASDGEPPAGGPPPAAADPTAPPPAQPLGQRREGRLIHLNLDRDIAFLKPLTGGDAIFARARDLPEEGRHPEAILSFTVVEGFDRKKNRPALRAADLQLVKG</sequence>
<evidence type="ECO:0000313" key="3">
    <source>
        <dbReference type="Proteomes" id="UP000252355"/>
    </source>
</evidence>
<dbReference type="InterPro" id="IPR011990">
    <property type="entry name" value="TPR-like_helical_dom_sf"/>
</dbReference>
<dbReference type="EMBL" id="QOQW01000025">
    <property type="protein sequence ID" value="RCK78232.1"/>
    <property type="molecule type" value="Genomic_DNA"/>
</dbReference>
<protein>
    <recommendedName>
        <fullName evidence="4">Tetratricopeptide repeat protein</fullName>
    </recommendedName>
</protein>
<dbReference type="Gene3D" id="1.25.40.10">
    <property type="entry name" value="Tetratricopeptide repeat domain"/>
    <property type="match status" value="2"/>
</dbReference>
<feature type="region of interest" description="Disordered" evidence="1">
    <location>
        <begin position="418"/>
        <end position="447"/>
    </location>
</feature>
<dbReference type="Proteomes" id="UP000252355">
    <property type="component" value="Unassembled WGS sequence"/>
</dbReference>
<dbReference type="SUPFAM" id="SSF48452">
    <property type="entry name" value="TPR-like"/>
    <property type="match status" value="1"/>
</dbReference>
<feature type="compositionally biased region" description="Pro residues" evidence="1">
    <location>
        <begin position="35"/>
        <end position="56"/>
    </location>
</feature>
<feature type="region of interest" description="Disordered" evidence="1">
    <location>
        <begin position="1"/>
        <end position="78"/>
    </location>
</feature>
<accession>A0A367ZLE5</accession>
<gene>
    <name evidence="2" type="ORF">OZSIB_1609</name>
</gene>
<dbReference type="InterPro" id="IPR054283">
    <property type="entry name" value="DUF7017"/>
</dbReference>
<dbReference type="AlphaFoldDB" id="A0A367ZLE5"/>
<feature type="compositionally biased region" description="Pro residues" evidence="1">
    <location>
        <begin position="427"/>
        <end position="444"/>
    </location>
</feature>
<comment type="caution">
    <text evidence="2">The sequence shown here is derived from an EMBL/GenBank/DDBJ whole genome shotgun (WGS) entry which is preliminary data.</text>
</comment>
<reference evidence="2 3" key="1">
    <citation type="submission" date="2018-05" db="EMBL/GenBank/DDBJ databases">
        <title>A metagenomic window into the 2 km-deep terrestrial subsurface aquifer revealed taxonomically and functionally diverse microbial community comprising novel uncultured bacterial lineages.</title>
        <authorList>
            <person name="Kadnikov V.V."/>
            <person name="Mardanov A.V."/>
            <person name="Beletsky A.V."/>
            <person name="Banks D."/>
            <person name="Pimenov N.V."/>
            <person name="Frank Y.A."/>
            <person name="Karnachuk O.V."/>
            <person name="Ravin N.V."/>
        </authorList>
    </citation>
    <scope>NUCLEOTIDE SEQUENCE [LARGE SCALE GENOMIC DNA]</scope>
    <source>
        <strain evidence="2">BY5</strain>
    </source>
</reference>
<name>A0A367ZLE5_9BACT</name>
<evidence type="ECO:0000313" key="2">
    <source>
        <dbReference type="EMBL" id="RCK78232.1"/>
    </source>
</evidence>
<dbReference type="Pfam" id="PF22860">
    <property type="entry name" value="DUF7017"/>
    <property type="match status" value="1"/>
</dbReference>